<dbReference type="KEGG" id="ache:ACHE_41294A"/>
<protein>
    <submittedName>
        <fullName evidence="1">Uncharacterized protein</fullName>
    </submittedName>
</protein>
<accession>A0A7R7ZNB7</accession>
<dbReference type="AlphaFoldDB" id="A0A7R7ZNB7"/>
<keyword evidence="2" id="KW-1185">Reference proteome</keyword>
<gene>
    <name evidence="1" type="ORF">ACHE_41294A</name>
</gene>
<dbReference type="GeneID" id="66983088"/>
<name>A0A7R7ZNB7_ASPCH</name>
<dbReference type="Proteomes" id="UP000637239">
    <property type="component" value="Chromosome 4"/>
</dbReference>
<evidence type="ECO:0000313" key="1">
    <source>
        <dbReference type="EMBL" id="BCR88730.1"/>
    </source>
</evidence>
<evidence type="ECO:0000313" key="2">
    <source>
        <dbReference type="Proteomes" id="UP000637239"/>
    </source>
</evidence>
<sequence>MNLWLLGGNGEVHAVLLLKWKKVGSTDKFTGEAELYNLGANGLPVLAQSRTVFPAPPVQGPRNILLPRVAIFGSYVPDANPKDMLSLSIDDLRTVAKQALEFTCLVPA</sequence>
<reference evidence="1" key="1">
    <citation type="submission" date="2021-01" db="EMBL/GenBank/DDBJ databases">
        <authorList>
            <consortium name="Aspergillus chevalieri M1 genome sequencing consortium"/>
            <person name="Kazuki M."/>
            <person name="Futagami T."/>
        </authorList>
    </citation>
    <scope>NUCLEOTIDE SEQUENCE</scope>
    <source>
        <strain evidence="1">M1</strain>
    </source>
</reference>
<dbReference type="RefSeq" id="XP_043137252.1">
    <property type="nucleotide sequence ID" value="XM_043279588.1"/>
</dbReference>
<dbReference type="EMBL" id="AP024419">
    <property type="protein sequence ID" value="BCR88730.1"/>
    <property type="molecule type" value="Genomic_DNA"/>
</dbReference>
<reference evidence="1" key="2">
    <citation type="submission" date="2021-02" db="EMBL/GenBank/DDBJ databases">
        <title>Aspergillus chevalieri M1 genome sequence.</title>
        <authorList>
            <person name="Kadooka C."/>
            <person name="Mori K."/>
            <person name="Futagami T."/>
        </authorList>
    </citation>
    <scope>NUCLEOTIDE SEQUENCE</scope>
    <source>
        <strain evidence="1">M1</strain>
    </source>
</reference>
<organism evidence="1 2">
    <name type="scientific">Aspergillus chevalieri</name>
    <name type="common">Eurotium chevalieri</name>
    <dbReference type="NCBI Taxonomy" id="182096"/>
    <lineage>
        <taxon>Eukaryota</taxon>
        <taxon>Fungi</taxon>
        <taxon>Dikarya</taxon>
        <taxon>Ascomycota</taxon>
        <taxon>Pezizomycotina</taxon>
        <taxon>Eurotiomycetes</taxon>
        <taxon>Eurotiomycetidae</taxon>
        <taxon>Eurotiales</taxon>
        <taxon>Aspergillaceae</taxon>
        <taxon>Aspergillus</taxon>
        <taxon>Aspergillus subgen. Aspergillus</taxon>
    </lineage>
</organism>
<proteinExistence type="predicted"/>